<dbReference type="Proteomes" id="UP000178908">
    <property type="component" value="Unassembled WGS sequence"/>
</dbReference>
<evidence type="ECO:0000313" key="2">
    <source>
        <dbReference type="Proteomes" id="UP000178908"/>
    </source>
</evidence>
<evidence type="ECO:0008006" key="3">
    <source>
        <dbReference type="Google" id="ProtNLM"/>
    </source>
</evidence>
<proteinExistence type="predicted"/>
<dbReference type="EMBL" id="MGJO01000022">
    <property type="protein sequence ID" value="OGN09448.1"/>
    <property type="molecule type" value="Genomic_DNA"/>
</dbReference>
<name>A0A1F8FA37_9BACT</name>
<comment type="caution">
    <text evidence="1">The sequence shown here is derived from an EMBL/GenBank/DDBJ whole genome shotgun (WGS) entry which is preliminary data.</text>
</comment>
<gene>
    <name evidence="1" type="ORF">A3C61_01240</name>
</gene>
<accession>A0A1F8FA37</accession>
<reference evidence="1 2" key="1">
    <citation type="journal article" date="2016" name="Nat. Commun.">
        <title>Thousands of microbial genomes shed light on interconnected biogeochemical processes in an aquifer system.</title>
        <authorList>
            <person name="Anantharaman K."/>
            <person name="Brown C.T."/>
            <person name="Hug L.A."/>
            <person name="Sharon I."/>
            <person name="Castelle C.J."/>
            <person name="Probst A.J."/>
            <person name="Thomas B.C."/>
            <person name="Singh A."/>
            <person name="Wilkins M.J."/>
            <person name="Karaoz U."/>
            <person name="Brodie E.L."/>
            <person name="Williams K.H."/>
            <person name="Hubbard S.S."/>
            <person name="Banfield J.F."/>
        </authorList>
    </citation>
    <scope>NUCLEOTIDE SEQUENCE [LARGE SCALE GENOMIC DNA]</scope>
</reference>
<dbReference type="AlphaFoldDB" id="A0A1F8FA37"/>
<organism evidence="1 2">
    <name type="scientific">Candidatus Yanofskybacteria bacterium RIFCSPHIGHO2_02_FULL_39_10</name>
    <dbReference type="NCBI Taxonomy" id="1802674"/>
    <lineage>
        <taxon>Bacteria</taxon>
        <taxon>Candidatus Yanofskyibacteriota</taxon>
    </lineage>
</organism>
<evidence type="ECO:0000313" key="1">
    <source>
        <dbReference type="EMBL" id="OGN09448.1"/>
    </source>
</evidence>
<protein>
    <recommendedName>
        <fullName evidence="3">Ferritin/DPS protein domain-containing protein</fullName>
    </recommendedName>
</protein>
<sequence>MKNINYDLVKLLHMKLDSVWRLEKYYINDANVAKCHSLPALEKMLADDKEHIKMLQDEIKGRITANVFD</sequence>